<name>A0ABV8UCU1_9PROT</name>
<evidence type="ECO:0000256" key="1">
    <source>
        <dbReference type="SAM" id="Phobius"/>
    </source>
</evidence>
<keyword evidence="4" id="KW-1185">Reference proteome</keyword>
<reference evidence="4" key="1">
    <citation type="journal article" date="2019" name="Int. J. Syst. Evol. Microbiol.">
        <title>The Global Catalogue of Microorganisms (GCM) 10K type strain sequencing project: providing services to taxonomists for standard genome sequencing and annotation.</title>
        <authorList>
            <consortium name="The Broad Institute Genomics Platform"/>
            <consortium name="The Broad Institute Genome Sequencing Center for Infectious Disease"/>
            <person name="Wu L."/>
            <person name="Ma J."/>
        </authorList>
    </citation>
    <scope>NUCLEOTIDE SEQUENCE [LARGE SCALE GENOMIC DNA]</scope>
    <source>
        <strain evidence="4">CGMCC 1.15304</strain>
    </source>
</reference>
<protein>
    <submittedName>
        <fullName evidence="3">TadE/TadG family type IV pilus assembly protein</fullName>
    </submittedName>
</protein>
<gene>
    <name evidence="3" type="ORF">ACFO5Q_14400</name>
</gene>
<evidence type="ECO:0000259" key="2">
    <source>
        <dbReference type="Pfam" id="PF07811"/>
    </source>
</evidence>
<comment type="caution">
    <text evidence="3">The sequence shown here is derived from an EMBL/GenBank/DDBJ whole genome shotgun (WGS) entry which is preliminary data.</text>
</comment>
<dbReference type="Pfam" id="PF07811">
    <property type="entry name" value="TadE"/>
    <property type="match status" value="1"/>
</dbReference>
<proteinExistence type="predicted"/>
<dbReference type="InterPro" id="IPR012495">
    <property type="entry name" value="TadE-like_dom"/>
</dbReference>
<accession>A0ABV8UCU1</accession>
<feature type="domain" description="TadE-like" evidence="2">
    <location>
        <begin position="16"/>
        <end position="58"/>
    </location>
</feature>
<organism evidence="3 4">
    <name type="scientific">Kordiimonas lipolytica</name>
    <dbReference type="NCBI Taxonomy" id="1662421"/>
    <lineage>
        <taxon>Bacteria</taxon>
        <taxon>Pseudomonadati</taxon>
        <taxon>Pseudomonadota</taxon>
        <taxon>Alphaproteobacteria</taxon>
        <taxon>Kordiimonadales</taxon>
        <taxon>Kordiimonadaceae</taxon>
        <taxon>Kordiimonas</taxon>
    </lineage>
</organism>
<keyword evidence="1" id="KW-0472">Membrane</keyword>
<keyword evidence="1" id="KW-1133">Transmembrane helix</keyword>
<evidence type="ECO:0000313" key="4">
    <source>
        <dbReference type="Proteomes" id="UP001595776"/>
    </source>
</evidence>
<evidence type="ECO:0000313" key="3">
    <source>
        <dbReference type="EMBL" id="MFC4349042.1"/>
    </source>
</evidence>
<dbReference type="EMBL" id="JBHSCR010000014">
    <property type="protein sequence ID" value="MFC4349042.1"/>
    <property type="molecule type" value="Genomic_DNA"/>
</dbReference>
<sequence length="186" mass="20316">MAIRKWLKKFRKQTEGSVVVEAAIGLPILLSVIVGVLEVGNYFFINAALENAVLRASRFGVTGGSDPTATREEQLLQIVEEETFGWIDMNQVTVETLVYEQFSDIGNAEPYTDANDSGTYDEGEAYSDVNGNGKWDSDMASAGLGDAGDIVLYRLSYPANSITGFAEWAERSITIQATVAVRNEPF</sequence>
<feature type="transmembrane region" description="Helical" evidence="1">
    <location>
        <begin position="20"/>
        <end position="45"/>
    </location>
</feature>
<dbReference type="RefSeq" id="WP_068143818.1">
    <property type="nucleotide sequence ID" value="NZ_JBHSCR010000014.1"/>
</dbReference>
<keyword evidence="1" id="KW-0812">Transmembrane</keyword>
<dbReference type="Proteomes" id="UP001595776">
    <property type="component" value="Unassembled WGS sequence"/>
</dbReference>